<accession>A0ACB9QG62</accession>
<evidence type="ECO:0000313" key="1">
    <source>
        <dbReference type="EMBL" id="KAI4365400.1"/>
    </source>
</evidence>
<dbReference type="EMBL" id="CM042885">
    <property type="protein sequence ID" value="KAI4365400.1"/>
    <property type="molecule type" value="Genomic_DNA"/>
</dbReference>
<sequence length="167" mass="18179">MFGLATLSNTSMAVLGYLMFGHNLSSQITLNLPSNKISSKIAIYTTLIIPISKYALITTPIVESIERSLPPKYNIRPICLLMRTLLLLTSLTVAILLPFFGILMALVGAVINVSNSVLMPCACFLRMFRSHGLPRIEVGIIVVILVFSIGVAVTGTYTSVKEMLGKF</sequence>
<name>A0ACB9QG62_9MYRT</name>
<gene>
    <name evidence="1" type="ORF">MLD38_021387</name>
</gene>
<reference evidence="2" key="1">
    <citation type="journal article" date="2023" name="Front. Plant Sci.">
        <title>Chromosomal-level genome assembly of Melastoma candidum provides insights into trichome evolution.</title>
        <authorList>
            <person name="Zhong Y."/>
            <person name="Wu W."/>
            <person name="Sun C."/>
            <person name="Zou P."/>
            <person name="Liu Y."/>
            <person name="Dai S."/>
            <person name="Zhou R."/>
        </authorList>
    </citation>
    <scope>NUCLEOTIDE SEQUENCE [LARGE SCALE GENOMIC DNA]</scope>
</reference>
<protein>
    <submittedName>
        <fullName evidence="1">Uncharacterized protein</fullName>
    </submittedName>
</protein>
<keyword evidence="2" id="KW-1185">Reference proteome</keyword>
<evidence type="ECO:0000313" key="2">
    <source>
        <dbReference type="Proteomes" id="UP001057402"/>
    </source>
</evidence>
<dbReference type="Proteomes" id="UP001057402">
    <property type="component" value="Chromosome 6"/>
</dbReference>
<comment type="caution">
    <text evidence="1">The sequence shown here is derived from an EMBL/GenBank/DDBJ whole genome shotgun (WGS) entry which is preliminary data.</text>
</comment>
<organism evidence="1 2">
    <name type="scientific">Melastoma candidum</name>
    <dbReference type="NCBI Taxonomy" id="119954"/>
    <lineage>
        <taxon>Eukaryota</taxon>
        <taxon>Viridiplantae</taxon>
        <taxon>Streptophyta</taxon>
        <taxon>Embryophyta</taxon>
        <taxon>Tracheophyta</taxon>
        <taxon>Spermatophyta</taxon>
        <taxon>Magnoliopsida</taxon>
        <taxon>eudicotyledons</taxon>
        <taxon>Gunneridae</taxon>
        <taxon>Pentapetalae</taxon>
        <taxon>rosids</taxon>
        <taxon>malvids</taxon>
        <taxon>Myrtales</taxon>
        <taxon>Melastomataceae</taxon>
        <taxon>Melastomatoideae</taxon>
        <taxon>Melastomateae</taxon>
        <taxon>Melastoma</taxon>
    </lineage>
</organism>
<proteinExistence type="predicted"/>